<dbReference type="InterPro" id="IPR003527">
    <property type="entry name" value="MAP_kinase_CS"/>
</dbReference>
<dbReference type="PANTHER" id="PTHR24055">
    <property type="entry name" value="MITOGEN-ACTIVATED PROTEIN KINASE"/>
    <property type="match status" value="1"/>
</dbReference>
<dbReference type="AlphaFoldDB" id="A0A1I8P2E0"/>
<comment type="catalytic activity">
    <reaction evidence="8">
        <text>L-seryl-[protein] + ATP = O-phospho-L-seryl-[protein] + ADP + H(+)</text>
        <dbReference type="Rhea" id="RHEA:17989"/>
        <dbReference type="Rhea" id="RHEA-COMP:9863"/>
        <dbReference type="Rhea" id="RHEA-COMP:11604"/>
        <dbReference type="ChEBI" id="CHEBI:15378"/>
        <dbReference type="ChEBI" id="CHEBI:29999"/>
        <dbReference type="ChEBI" id="CHEBI:30616"/>
        <dbReference type="ChEBI" id="CHEBI:83421"/>
        <dbReference type="ChEBI" id="CHEBI:456216"/>
        <dbReference type="EC" id="2.7.11.24"/>
    </reaction>
</comment>
<dbReference type="CDD" id="cd07852">
    <property type="entry name" value="STKc_MAPK15-like"/>
    <property type="match status" value="1"/>
</dbReference>
<feature type="binding site" evidence="9">
    <location>
        <position position="53"/>
    </location>
    <ligand>
        <name>ATP</name>
        <dbReference type="ChEBI" id="CHEBI:30616"/>
    </ligand>
</feature>
<dbReference type="SMART" id="SM00220">
    <property type="entry name" value="S_TKc"/>
    <property type="match status" value="1"/>
</dbReference>
<evidence type="ECO:0000256" key="7">
    <source>
        <dbReference type="ARBA" id="ARBA00047592"/>
    </source>
</evidence>
<evidence type="ECO:0000256" key="10">
    <source>
        <dbReference type="RuleBase" id="RU361165"/>
    </source>
</evidence>
<dbReference type="PROSITE" id="PS00107">
    <property type="entry name" value="PROTEIN_KINASE_ATP"/>
    <property type="match status" value="1"/>
</dbReference>
<dbReference type="GO" id="GO:0036064">
    <property type="term" value="C:ciliary basal body"/>
    <property type="evidence" value="ECO:0007669"/>
    <property type="project" value="UniProtKB-ARBA"/>
</dbReference>
<dbReference type="InterPro" id="IPR008271">
    <property type="entry name" value="Ser/Thr_kinase_AS"/>
</dbReference>
<comment type="catalytic activity">
    <reaction evidence="7 10">
        <text>L-threonyl-[protein] + ATP = O-phospho-L-threonyl-[protein] + ADP + H(+)</text>
        <dbReference type="Rhea" id="RHEA:46608"/>
        <dbReference type="Rhea" id="RHEA-COMP:11060"/>
        <dbReference type="Rhea" id="RHEA-COMP:11605"/>
        <dbReference type="ChEBI" id="CHEBI:15378"/>
        <dbReference type="ChEBI" id="CHEBI:30013"/>
        <dbReference type="ChEBI" id="CHEBI:30616"/>
        <dbReference type="ChEBI" id="CHEBI:61977"/>
        <dbReference type="ChEBI" id="CHEBI:456216"/>
        <dbReference type="EC" id="2.7.11.24"/>
    </reaction>
</comment>
<keyword evidence="4 9" id="KW-0547">Nucleotide-binding</keyword>
<dbReference type="Gene3D" id="1.10.510.10">
    <property type="entry name" value="Transferase(Phosphotransferase) domain 1"/>
    <property type="match status" value="1"/>
</dbReference>
<dbReference type="PROSITE" id="PS01351">
    <property type="entry name" value="MAPK"/>
    <property type="match status" value="1"/>
</dbReference>
<dbReference type="VEuPathDB" id="VectorBase:SCAU004197"/>
<dbReference type="GO" id="GO:0005524">
    <property type="term" value="F:ATP binding"/>
    <property type="evidence" value="ECO:0007669"/>
    <property type="project" value="UniProtKB-UniRule"/>
</dbReference>
<evidence type="ECO:0000259" key="12">
    <source>
        <dbReference type="PROSITE" id="PS50011"/>
    </source>
</evidence>
<organism evidence="13 14">
    <name type="scientific">Stomoxys calcitrans</name>
    <name type="common">Stable fly</name>
    <name type="synonym">Conops calcitrans</name>
    <dbReference type="NCBI Taxonomy" id="35570"/>
    <lineage>
        <taxon>Eukaryota</taxon>
        <taxon>Metazoa</taxon>
        <taxon>Ecdysozoa</taxon>
        <taxon>Arthropoda</taxon>
        <taxon>Hexapoda</taxon>
        <taxon>Insecta</taxon>
        <taxon>Pterygota</taxon>
        <taxon>Neoptera</taxon>
        <taxon>Endopterygota</taxon>
        <taxon>Diptera</taxon>
        <taxon>Brachycera</taxon>
        <taxon>Muscomorpha</taxon>
        <taxon>Muscoidea</taxon>
        <taxon>Muscidae</taxon>
        <taxon>Stomoxys</taxon>
    </lineage>
</organism>
<dbReference type="InterPro" id="IPR017441">
    <property type="entry name" value="Protein_kinase_ATP_BS"/>
</dbReference>
<keyword evidence="3 10" id="KW-0808">Transferase</keyword>
<evidence type="ECO:0000313" key="14">
    <source>
        <dbReference type="Proteomes" id="UP000095300"/>
    </source>
</evidence>
<feature type="compositionally biased region" description="Basic and acidic residues" evidence="11">
    <location>
        <begin position="383"/>
        <end position="392"/>
    </location>
</feature>
<evidence type="ECO:0000256" key="11">
    <source>
        <dbReference type="SAM" id="MobiDB-lite"/>
    </source>
</evidence>
<feature type="region of interest" description="Disordered" evidence="11">
    <location>
        <begin position="489"/>
        <end position="541"/>
    </location>
</feature>
<dbReference type="STRING" id="35570.A0A1I8P2E0"/>
<proteinExistence type="inferred from homology"/>
<dbReference type="EnsemblMetazoa" id="SCAU004197-RA">
    <property type="protein sequence ID" value="SCAU004197-PA"/>
    <property type="gene ID" value="SCAU004197"/>
</dbReference>
<dbReference type="Gene3D" id="3.30.200.20">
    <property type="entry name" value="Phosphorylase Kinase, domain 1"/>
    <property type="match status" value="1"/>
</dbReference>
<keyword evidence="2 10" id="KW-0723">Serine/threonine-protein kinase</keyword>
<reference evidence="14" key="1">
    <citation type="submission" date="2015-05" db="EMBL/GenBank/DDBJ databases">
        <authorList>
            <person name="Wilson R.K."/>
            <person name="Warren W.C."/>
            <person name="Olafson P."/>
        </authorList>
    </citation>
    <scope>NUCLEOTIDE SEQUENCE [LARGE SCALE GENOMIC DNA]</scope>
    <source>
        <strain evidence="14">USDA</strain>
    </source>
</reference>
<keyword evidence="5 10" id="KW-0418">Kinase</keyword>
<dbReference type="FunFam" id="1.10.510.10:FF:000238">
    <property type="entry name" value="Mitogen-activated protein kinase"/>
    <property type="match status" value="1"/>
</dbReference>
<dbReference type="InterPro" id="IPR050117">
    <property type="entry name" value="MAPK"/>
</dbReference>
<evidence type="ECO:0000256" key="2">
    <source>
        <dbReference type="ARBA" id="ARBA00022527"/>
    </source>
</evidence>
<dbReference type="PROSITE" id="PS50011">
    <property type="entry name" value="PROTEIN_KINASE_DOM"/>
    <property type="match status" value="1"/>
</dbReference>
<reference evidence="13" key="2">
    <citation type="submission" date="2020-05" db="UniProtKB">
        <authorList>
            <consortium name="EnsemblMetazoa"/>
        </authorList>
    </citation>
    <scope>IDENTIFICATION</scope>
    <source>
        <strain evidence="13">USDA</strain>
    </source>
</reference>
<dbReference type="EnsemblMetazoa" id="SCAU004197-RC">
    <property type="protein sequence ID" value="SCAU004197-PC"/>
    <property type="gene ID" value="SCAU004197"/>
</dbReference>
<dbReference type="GO" id="GO:0004707">
    <property type="term" value="F:MAP kinase activity"/>
    <property type="evidence" value="ECO:0007669"/>
    <property type="project" value="UniProtKB-EC"/>
</dbReference>
<evidence type="ECO:0000256" key="6">
    <source>
        <dbReference type="ARBA" id="ARBA00022840"/>
    </source>
</evidence>
<evidence type="ECO:0000256" key="8">
    <source>
        <dbReference type="ARBA" id="ARBA00048312"/>
    </source>
</evidence>
<evidence type="ECO:0000313" key="13">
    <source>
        <dbReference type="EnsemblMetazoa" id="SCAU004197-PA"/>
    </source>
</evidence>
<feature type="compositionally biased region" description="Polar residues" evidence="11">
    <location>
        <begin position="496"/>
        <end position="541"/>
    </location>
</feature>
<accession>A0A1I8P2E0</accession>
<dbReference type="OrthoDB" id="192887at2759"/>
<evidence type="ECO:0000256" key="4">
    <source>
        <dbReference type="ARBA" id="ARBA00022741"/>
    </source>
</evidence>
<keyword evidence="10" id="KW-0460">Magnesium</keyword>
<name>A0A1I8P2E0_STOCA</name>
<dbReference type="SUPFAM" id="SSF56112">
    <property type="entry name" value="Protein kinase-like (PK-like)"/>
    <property type="match status" value="1"/>
</dbReference>
<feature type="region of interest" description="Disordered" evidence="11">
    <location>
        <begin position="762"/>
        <end position="785"/>
    </location>
</feature>
<keyword evidence="6 9" id="KW-0067">ATP-binding</keyword>
<evidence type="ECO:0000256" key="5">
    <source>
        <dbReference type="ARBA" id="ARBA00022777"/>
    </source>
</evidence>
<dbReference type="InterPro" id="IPR000719">
    <property type="entry name" value="Prot_kinase_dom"/>
</dbReference>
<dbReference type="FunFam" id="3.30.200.20:FF:000166">
    <property type="entry name" value="Mitogen-activated protein kinase"/>
    <property type="match status" value="1"/>
</dbReference>
<sequence>MTTKSKQDKNKMSEIDENISKLFDIKKRLGKGAYGIVWKALDKRNNETVAVKKIFDAFRDETDAQRTFREIVFLKAFRHHPNIVRLHNVYKASNNLDIYLTFEYMESDLHNIIKKGAILKDIHKRYVMYQLINAIKYIHSGNVIHRDLKPSNVLIDSKCRCKLADFGLARSVSNWPTRCDSHDMSNGGGDAPLEPLLTDYVATRWYRAPEILVASKRYTKGIDMWSLGCILGEMIRGKPLFQGSSTVNQIEKIVSTLPDITEDDIKSVGAGFGSVLLKKQIAKEKKIAFSDLLNEASKDALDLVKALLVLDPLGRLTAKQALNHPYVQKFRNSIPELELNVDILPPFRDDVRLSVPEYRSKLYEIVQISSSEKKQSDLITKIGESKPQRSESKSQINGSDKADGKKLTKLKQSSKKGNSEDKYKTHQLLGNADRGLQSQNEALNSHTISKTVTKSATSTTPLAKRKQNKILSSTIAIVDTKYESSKVLEDRHIPRTKSQSQQYQLKANGSNDTEDYTLSNGKRHSTSNSNTIGHNSGTSLRSLTNSHRLYKSSTALNKLDNEVYSKTPDHKSYNAISAATSPSLRQTKSETYYCNKSPCSEKSQAQEERFCYELRIKRLKDKMEHYKMETKNVCCGTVNYAKHKDKSKTSEELSDNNNKYDREIEKQHPFKFMPPSTMKYPNAQMKNNYIELLSKTNRSQQQQHDDTNKLEMSSISGNWDKTDYNLIQMMETSKSFSRRSKEAKKYISNNNYNNNQRLYQHEQKPHKEQNVPLQKHSSRPISKFI</sequence>
<dbReference type="Pfam" id="PF00069">
    <property type="entry name" value="Pkinase"/>
    <property type="match status" value="1"/>
</dbReference>
<evidence type="ECO:0000256" key="9">
    <source>
        <dbReference type="PROSITE-ProRule" id="PRU10141"/>
    </source>
</evidence>
<feature type="domain" description="Protein kinase" evidence="12">
    <location>
        <begin position="23"/>
        <end position="327"/>
    </location>
</feature>
<gene>
    <name evidence="13" type="primary">106087543</name>
</gene>
<dbReference type="EC" id="2.7.11.24" evidence="1 10"/>
<keyword evidence="14" id="KW-1185">Reference proteome</keyword>
<dbReference type="Proteomes" id="UP000095300">
    <property type="component" value="Unassembled WGS sequence"/>
</dbReference>
<protein>
    <recommendedName>
        <fullName evidence="1 10">Mitogen-activated protein kinase</fullName>
        <ecNumber evidence="1 10">2.7.11.24</ecNumber>
    </recommendedName>
</protein>
<comment type="activity regulation">
    <text evidence="10">Activated by threonine and tyrosine phosphorylation.</text>
</comment>
<dbReference type="PROSITE" id="PS00108">
    <property type="entry name" value="PROTEIN_KINASE_ST"/>
    <property type="match status" value="1"/>
</dbReference>
<dbReference type="InterPro" id="IPR011009">
    <property type="entry name" value="Kinase-like_dom_sf"/>
</dbReference>
<feature type="region of interest" description="Disordered" evidence="11">
    <location>
        <begin position="381"/>
        <end position="424"/>
    </location>
</feature>
<comment type="cofactor">
    <cofactor evidence="10">
        <name>Mg(2+)</name>
        <dbReference type="ChEBI" id="CHEBI:18420"/>
    </cofactor>
</comment>
<evidence type="ECO:0000256" key="3">
    <source>
        <dbReference type="ARBA" id="ARBA00022679"/>
    </source>
</evidence>
<comment type="similarity">
    <text evidence="10">Belongs to the protein kinase superfamily. Ser/Thr protein kinase family. MAP kinase subfamily.</text>
</comment>
<evidence type="ECO:0000256" key="1">
    <source>
        <dbReference type="ARBA" id="ARBA00012411"/>
    </source>
</evidence>